<evidence type="ECO:0000256" key="1">
    <source>
        <dbReference type="ARBA" id="ARBA00022722"/>
    </source>
</evidence>
<dbReference type="KEGG" id="mif:Metin_0929"/>
<keyword evidence="3 9" id="KW-0255">Endonuclease</keyword>
<dbReference type="InterPro" id="IPR042206">
    <property type="entry name" value="CRISPR-assoc_Cas1_C"/>
</dbReference>
<dbReference type="Gene3D" id="3.100.10.20">
    <property type="entry name" value="CRISPR-associated endonuclease Cas1, N-terminal domain"/>
    <property type="match status" value="1"/>
</dbReference>
<dbReference type="InterPro" id="IPR042211">
    <property type="entry name" value="CRISPR-assoc_Cas1_N"/>
</dbReference>
<proteinExistence type="inferred from homology"/>
<dbReference type="CDD" id="cd09722">
    <property type="entry name" value="Cas1_I-B"/>
    <property type="match status" value="1"/>
</dbReference>
<keyword evidence="11" id="KW-1185">Reference proteome</keyword>
<evidence type="ECO:0000313" key="11">
    <source>
        <dbReference type="Proteomes" id="UP000002061"/>
    </source>
</evidence>
<dbReference type="HOGENOM" id="CLU_052779_2_0_2"/>
<feature type="binding site" evidence="9">
    <location>
        <position position="149"/>
    </location>
    <ligand>
        <name>Mn(2+)</name>
        <dbReference type="ChEBI" id="CHEBI:29035"/>
    </ligand>
</feature>
<keyword evidence="6 9" id="KW-0051">Antiviral defense</keyword>
<feature type="binding site" evidence="9">
    <location>
        <position position="229"/>
    </location>
    <ligand>
        <name>Mn(2+)</name>
        <dbReference type="ChEBI" id="CHEBI:29035"/>
    </ligand>
</feature>
<dbReference type="NCBIfam" id="TIGR03641">
    <property type="entry name" value="cas1_HMARI"/>
    <property type="match status" value="1"/>
</dbReference>
<dbReference type="Proteomes" id="UP000002061">
    <property type="component" value="Chromosome"/>
</dbReference>
<dbReference type="Pfam" id="PF01867">
    <property type="entry name" value="Cas_Cas1"/>
    <property type="match status" value="1"/>
</dbReference>
<dbReference type="EC" id="3.1.-.-" evidence="9"/>
<dbReference type="Gene3D" id="1.20.120.920">
    <property type="entry name" value="CRISPR-associated endonuclease Cas1, C-terminal domain"/>
    <property type="match status" value="1"/>
</dbReference>
<dbReference type="STRING" id="573063.Metin_0929"/>
<dbReference type="InterPro" id="IPR019858">
    <property type="entry name" value="CRISPR-assoc_Cas1_HMARI/TNEAP"/>
</dbReference>
<dbReference type="PANTHER" id="PTHR43219:SF2">
    <property type="entry name" value="CRISPR-ASSOCIATED ENDONUCLEASE CAS1"/>
    <property type="match status" value="1"/>
</dbReference>
<evidence type="ECO:0000256" key="8">
    <source>
        <dbReference type="ARBA" id="ARBA00023211"/>
    </source>
</evidence>
<dbReference type="InterPro" id="IPR002729">
    <property type="entry name" value="CRISPR-assoc_Cas1"/>
</dbReference>
<protein>
    <recommendedName>
        <fullName evidence="9">CRISPR-associated endonuclease Cas1</fullName>
        <ecNumber evidence="9">3.1.-.-</ecNumber>
    </recommendedName>
</protein>
<dbReference type="AlphaFoldDB" id="D5VSN5"/>
<sequence>MRKKSLTLLTDGTLFRKENTIYFENKYGKKPLAIEGIYDIYIYGNVNISSQALHYLAQKGIVVHFFNHYGYYDGTFYPREKLISGDLTVKQVEHYLNKEKRLELAKLFVFGAIKNIEHNLVKFKNKYKFNNELKRLESVKKITEVMNIEGIVRAKYYSLWDETLKDEFKIVKRTRKPPKNEMNALISFLNSRLYATIISEIYNTQLNPSVSYLHEVGTRRFSLALDLSEIFKPIYVDRLANRLVKQNIIKKSHFRDDLNGMLLTDEGMRLVIKFFNELLESTVKHPKLNKNVSKKRLIRLECYKLIKHLLEVNKYSPLIAWF</sequence>
<feature type="binding site" evidence="9">
    <location>
        <position position="214"/>
    </location>
    <ligand>
        <name>Mn(2+)</name>
        <dbReference type="ChEBI" id="CHEBI:29035"/>
    </ligand>
</feature>
<reference evidence="10" key="1">
    <citation type="submission" date="2010-04" db="EMBL/GenBank/DDBJ databases">
        <title>Complete sequence of Methanocaldococcus infernus ME.</title>
        <authorList>
            <consortium name="US DOE Joint Genome Institute"/>
            <person name="Lucas S."/>
            <person name="Copeland A."/>
            <person name="Lapidus A."/>
            <person name="Cheng J.-F."/>
            <person name="Bruce D."/>
            <person name="Goodwin L."/>
            <person name="Pitluck S."/>
            <person name="Munk A.C."/>
            <person name="Detter J.C."/>
            <person name="Han C."/>
            <person name="Tapia R."/>
            <person name="Land M."/>
            <person name="Hauser L."/>
            <person name="Kyrpides N."/>
            <person name="Mikhailova N."/>
            <person name="Sieprawska-Lupa M."/>
            <person name="Whitman W.B."/>
            <person name="Woyke T."/>
        </authorList>
    </citation>
    <scope>NUCLEOTIDE SEQUENCE [LARGE SCALE GENOMIC DNA]</scope>
    <source>
        <strain evidence="10">ME</strain>
    </source>
</reference>
<dbReference type="GO" id="GO:0046872">
    <property type="term" value="F:metal ion binding"/>
    <property type="evidence" value="ECO:0007669"/>
    <property type="project" value="UniProtKB-UniRule"/>
</dbReference>
<evidence type="ECO:0000256" key="4">
    <source>
        <dbReference type="ARBA" id="ARBA00022801"/>
    </source>
</evidence>
<dbReference type="NCBIfam" id="TIGR00287">
    <property type="entry name" value="cas1"/>
    <property type="match status" value="1"/>
</dbReference>
<evidence type="ECO:0000256" key="7">
    <source>
        <dbReference type="ARBA" id="ARBA00023125"/>
    </source>
</evidence>
<gene>
    <name evidence="9" type="primary">cas1</name>
    <name evidence="10" type="ordered locus">Metin_0929</name>
</gene>
<evidence type="ECO:0000256" key="3">
    <source>
        <dbReference type="ARBA" id="ARBA00022759"/>
    </source>
</evidence>
<evidence type="ECO:0000256" key="9">
    <source>
        <dbReference type="HAMAP-Rule" id="MF_01470"/>
    </source>
</evidence>
<keyword evidence="5 9" id="KW-0460">Magnesium</keyword>
<dbReference type="GO" id="GO:0003677">
    <property type="term" value="F:DNA binding"/>
    <property type="evidence" value="ECO:0007669"/>
    <property type="project" value="UniProtKB-KW"/>
</dbReference>
<dbReference type="HAMAP" id="MF_01470">
    <property type="entry name" value="Cas1"/>
    <property type="match status" value="1"/>
</dbReference>
<keyword evidence="8 9" id="KW-0464">Manganese</keyword>
<dbReference type="GeneID" id="9131941"/>
<dbReference type="EMBL" id="CP002009">
    <property type="protein sequence ID" value="ADG13588.1"/>
    <property type="molecule type" value="Genomic_DNA"/>
</dbReference>
<dbReference type="GO" id="GO:0051607">
    <property type="term" value="P:defense response to virus"/>
    <property type="evidence" value="ECO:0007669"/>
    <property type="project" value="UniProtKB-UniRule"/>
</dbReference>
<dbReference type="OrthoDB" id="2216at2157"/>
<dbReference type="GO" id="GO:0016787">
    <property type="term" value="F:hydrolase activity"/>
    <property type="evidence" value="ECO:0007669"/>
    <property type="project" value="UniProtKB-KW"/>
</dbReference>
<evidence type="ECO:0000256" key="2">
    <source>
        <dbReference type="ARBA" id="ARBA00022723"/>
    </source>
</evidence>
<dbReference type="GO" id="GO:0043571">
    <property type="term" value="P:maintenance of CRISPR repeat elements"/>
    <property type="evidence" value="ECO:0007669"/>
    <property type="project" value="UniProtKB-UniRule"/>
</dbReference>
<dbReference type="GO" id="GO:0004520">
    <property type="term" value="F:DNA endonuclease activity"/>
    <property type="evidence" value="ECO:0007669"/>
    <property type="project" value="InterPro"/>
</dbReference>
<dbReference type="PANTHER" id="PTHR43219">
    <property type="entry name" value="CRISPR-ASSOCIATED ENDONUCLEASE CAS1"/>
    <property type="match status" value="1"/>
</dbReference>
<accession>D5VSN5</accession>
<comment type="function">
    <text evidence="9">CRISPR (clustered regularly interspaced short palindromic repeat), is an adaptive immune system that provides protection against mobile genetic elements (viruses, transposable elements and conjugative plasmids). CRISPR clusters contain spacers, sequences complementary to antecedent mobile elements, and target invading nucleic acids. CRISPR clusters are transcribed and processed into CRISPR RNA (crRNA). Acts as a dsDNA endonuclease. Involved in the integration of spacer DNA into the CRISPR cassette.</text>
</comment>
<keyword evidence="4 9" id="KW-0378">Hydrolase</keyword>
<evidence type="ECO:0000256" key="5">
    <source>
        <dbReference type="ARBA" id="ARBA00022842"/>
    </source>
</evidence>
<comment type="subunit">
    <text evidence="9">Homodimer, forms a heterotetramer with a Cas2 homodimer.</text>
</comment>
<keyword evidence="1 9" id="KW-0540">Nuclease</keyword>
<keyword evidence="7 9" id="KW-0238">DNA-binding</keyword>
<keyword evidence="2 9" id="KW-0479">Metal-binding</keyword>
<organism evidence="10 11">
    <name type="scientific">Methanocaldococcus infernus (strain DSM 11812 / JCM 15783 / ME)</name>
    <dbReference type="NCBI Taxonomy" id="573063"/>
    <lineage>
        <taxon>Archaea</taxon>
        <taxon>Methanobacteriati</taxon>
        <taxon>Methanobacteriota</taxon>
        <taxon>Methanomada group</taxon>
        <taxon>Methanococci</taxon>
        <taxon>Methanococcales</taxon>
        <taxon>Methanocaldococcaceae</taxon>
        <taxon>Methanocaldococcus</taxon>
    </lineage>
</organism>
<comment type="similarity">
    <text evidence="9">Belongs to the CRISPR-associated endonuclease Cas1 family.</text>
</comment>
<name>D5VSN5_METIM</name>
<evidence type="ECO:0000256" key="6">
    <source>
        <dbReference type="ARBA" id="ARBA00023118"/>
    </source>
</evidence>
<evidence type="ECO:0000313" key="10">
    <source>
        <dbReference type="EMBL" id="ADG13588.1"/>
    </source>
</evidence>
<dbReference type="RefSeq" id="WP_013100334.1">
    <property type="nucleotide sequence ID" value="NC_014122.1"/>
</dbReference>
<comment type="cofactor">
    <cofactor evidence="9">
        <name>Mg(2+)</name>
        <dbReference type="ChEBI" id="CHEBI:18420"/>
    </cofactor>
    <cofactor evidence="9">
        <name>Mn(2+)</name>
        <dbReference type="ChEBI" id="CHEBI:29035"/>
    </cofactor>
</comment>
<dbReference type="eggNOG" id="arCOG01452">
    <property type="taxonomic scope" value="Archaea"/>
</dbReference>